<comment type="caution">
    <text evidence="1">The sequence shown here is derived from an EMBL/GenBank/DDBJ whole genome shotgun (WGS) entry which is preliminary data.</text>
</comment>
<accession>A0A1Y5F7L2</accession>
<dbReference type="Proteomes" id="UP000196531">
    <property type="component" value="Unassembled WGS sequence"/>
</dbReference>
<reference evidence="2" key="1">
    <citation type="journal article" date="2017" name="Proc. Natl. Acad. Sci. U.S.A.">
        <title>Simulation of Deepwater Horizon oil plume reveals substrate specialization within a complex community of hydrocarbon-degraders.</title>
        <authorList>
            <person name="Hu P."/>
            <person name="Dubinsky E.A."/>
            <person name="Probst A.J."/>
            <person name="Wang J."/>
            <person name="Sieber C.M.K."/>
            <person name="Tom L.M."/>
            <person name="Gardinali P."/>
            <person name="Banfield J.F."/>
            <person name="Atlas R.M."/>
            <person name="Andersen G.L."/>
        </authorList>
    </citation>
    <scope>NUCLEOTIDE SEQUENCE [LARGE SCALE GENOMIC DNA]</scope>
</reference>
<sequence>MANHNTEESIISTLVDETYRVSGDEGSNSKLDLSTYFELKSGNRNEANDHLLEDTLVRNGVSFSLIQYSQKTSCFHFNIQEQQFSCPRNWGSFSELHREISFDRLKLMEGFNSDHFIDELFSGLVEYEYETICFCGNRESYLIFLPKGKEDVLNWLRKYCESGEVAA</sequence>
<name>A0A1Y5F7L2_9BACT</name>
<gene>
    <name evidence="1" type="ORF">A9Q84_20440</name>
</gene>
<protein>
    <submittedName>
        <fullName evidence="1">Uncharacterized protein</fullName>
    </submittedName>
</protein>
<proteinExistence type="predicted"/>
<evidence type="ECO:0000313" key="2">
    <source>
        <dbReference type="Proteomes" id="UP000196531"/>
    </source>
</evidence>
<organism evidence="1 2">
    <name type="scientific">Halobacteriovorax marinus</name>
    <dbReference type="NCBI Taxonomy" id="97084"/>
    <lineage>
        <taxon>Bacteria</taxon>
        <taxon>Pseudomonadati</taxon>
        <taxon>Bdellovibrionota</taxon>
        <taxon>Bacteriovoracia</taxon>
        <taxon>Bacteriovoracales</taxon>
        <taxon>Halobacteriovoraceae</taxon>
        <taxon>Halobacteriovorax</taxon>
    </lineage>
</organism>
<dbReference type="AlphaFoldDB" id="A0A1Y5F7L2"/>
<evidence type="ECO:0000313" key="1">
    <source>
        <dbReference type="EMBL" id="OUR92883.1"/>
    </source>
</evidence>
<dbReference type="EMBL" id="MAAO01000016">
    <property type="protein sequence ID" value="OUR92883.1"/>
    <property type="molecule type" value="Genomic_DNA"/>
</dbReference>